<evidence type="ECO:0000313" key="1">
    <source>
        <dbReference type="EMBL" id="MBX53962.1"/>
    </source>
</evidence>
<sequence>MNRNSLIHAINMTSYISREQIPSKYIPEFNFRTLIFQQEKVTEAIYEHKPHHIQ</sequence>
<name>A0A2P2PGZ2_RHIMU</name>
<accession>A0A2P2PGZ2</accession>
<dbReference type="EMBL" id="GGEC01073478">
    <property type="protein sequence ID" value="MBX53962.1"/>
    <property type="molecule type" value="Transcribed_RNA"/>
</dbReference>
<protein>
    <submittedName>
        <fullName evidence="1">Uncharacterized protein</fullName>
    </submittedName>
</protein>
<dbReference type="AlphaFoldDB" id="A0A2P2PGZ2"/>
<reference evidence="1" key="1">
    <citation type="submission" date="2018-02" db="EMBL/GenBank/DDBJ databases">
        <title>Rhizophora mucronata_Transcriptome.</title>
        <authorList>
            <person name="Meera S.P."/>
            <person name="Sreeshan A."/>
            <person name="Augustine A."/>
        </authorList>
    </citation>
    <scope>NUCLEOTIDE SEQUENCE</scope>
    <source>
        <tissue evidence="1">Leaf</tissue>
    </source>
</reference>
<proteinExistence type="predicted"/>
<organism evidence="1">
    <name type="scientific">Rhizophora mucronata</name>
    <name type="common">Asiatic mangrove</name>
    <dbReference type="NCBI Taxonomy" id="61149"/>
    <lineage>
        <taxon>Eukaryota</taxon>
        <taxon>Viridiplantae</taxon>
        <taxon>Streptophyta</taxon>
        <taxon>Embryophyta</taxon>
        <taxon>Tracheophyta</taxon>
        <taxon>Spermatophyta</taxon>
        <taxon>Magnoliopsida</taxon>
        <taxon>eudicotyledons</taxon>
        <taxon>Gunneridae</taxon>
        <taxon>Pentapetalae</taxon>
        <taxon>rosids</taxon>
        <taxon>fabids</taxon>
        <taxon>Malpighiales</taxon>
        <taxon>Rhizophoraceae</taxon>
        <taxon>Rhizophora</taxon>
    </lineage>
</organism>